<sequence>MLTLLGSLLGFISSAFPEILRMFRERQDRNHELAILDRQMDQLRLGHQQRLEEIQIQADIEESKALYQTVQPTGVRWIDGLRGSVRPVITYAFFMLFVAVKGAALWSLAQHADLSVVEALPKIWDEETSALFAAVMSFWFGQRALTKFRKG</sequence>
<name>A0A1Y2K9S6_9PROT</name>
<accession>A0A1Y2K9S6</accession>
<dbReference type="AlphaFoldDB" id="A0A1Y2K9S6"/>
<proteinExistence type="predicted"/>
<keyword evidence="2" id="KW-1185">Reference proteome</keyword>
<reference evidence="1 2" key="1">
    <citation type="journal article" date="2016" name="BMC Genomics">
        <title>Combined genomic and structural analyses of a cultured magnetotactic bacterium reveals its niche adaptation to a dynamic environment.</title>
        <authorList>
            <person name="Araujo A.C."/>
            <person name="Morillo V."/>
            <person name="Cypriano J."/>
            <person name="Teixeira L.C."/>
            <person name="Leao P."/>
            <person name="Lyra S."/>
            <person name="Almeida L.G."/>
            <person name="Bazylinski D.A."/>
            <person name="Vasconcellos A.T."/>
            <person name="Abreu F."/>
            <person name="Lins U."/>
        </authorList>
    </citation>
    <scope>NUCLEOTIDE SEQUENCE [LARGE SCALE GENOMIC DNA]</scope>
    <source>
        <strain evidence="1 2">IT-1</strain>
    </source>
</reference>
<evidence type="ECO:0000313" key="1">
    <source>
        <dbReference type="EMBL" id="OSM07643.1"/>
    </source>
</evidence>
<evidence type="ECO:0000313" key="2">
    <source>
        <dbReference type="Proteomes" id="UP000194003"/>
    </source>
</evidence>
<dbReference type="EMBL" id="LVJN01000012">
    <property type="protein sequence ID" value="OSM07643.1"/>
    <property type="molecule type" value="Genomic_DNA"/>
</dbReference>
<comment type="caution">
    <text evidence="1">The sequence shown here is derived from an EMBL/GenBank/DDBJ whole genome shotgun (WGS) entry which is preliminary data.</text>
</comment>
<protein>
    <submittedName>
        <fullName evidence="1">Uncharacterized protein</fullName>
    </submittedName>
</protein>
<gene>
    <name evidence="1" type="ORF">MAIT1_04596</name>
</gene>
<dbReference type="STRING" id="1434232.MAIT1_04596"/>
<dbReference type="Proteomes" id="UP000194003">
    <property type="component" value="Unassembled WGS sequence"/>
</dbReference>
<organism evidence="1 2">
    <name type="scientific">Magnetofaba australis IT-1</name>
    <dbReference type="NCBI Taxonomy" id="1434232"/>
    <lineage>
        <taxon>Bacteria</taxon>
        <taxon>Pseudomonadati</taxon>
        <taxon>Pseudomonadota</taxon>
        <taxon>Magnetococcia</taxon>
        <taxon>Magnetococcales</taxon>
        <taxon>Magnetococcaceae</taxon>
        <taxon>Magnetofaba</taxon>
    </lineage>
</organism>
<dbReference type="RefSeq" id="WP_198947763.1">
    <property type="nucleotide sequence ID" value="NZ_LVJN01000012.1"/>
</dbReference>